<keyword evidence="2" id="KW-1185">Reference proteome</keyword>
<name>A0A2K4ZQ45_9FIRM</name>
<proteinExistence type="predicted"/>
<dbReference type="EMBL" id="OFSM01000057">
    <property type="protein sequence ID" value="SOY32593.1"/>
    <property type="molecule type" value="Genomic_DNA"/>
</dbReference>
<evidence type="ECO:0000313" key="1">
    <source>
        <dbReference type="EMBL" id="SOY32593.1"/>
    </source>
</evidence>
<reference evidence="1 2" key="1">
    <citation type="submission" date="2018-01" db="EMBL/GenBank/DDBJ databases">
        <authorList>
            <person name="Gaut B.S."/>
            <person name="Morton B.R."/>
            <person name="Clegg M.T."/>
            <person name="Duvall M.R."/>
        </authorList>
    </citation>
    <scope>NUCLEOTIDE SEQUENCE [LARGE SCALE GENOMIC DNA]</scope>
    <source>
        <strain evidence="1">GP69</strain>
    </source>
</reference>
<organism evidence="1 2">
    <name type="scientific">Acetatifactor muris</name>
    <dbReference type="NCBI Taxonomy" id="879566"/>
    <lineage>
        <taxon>Bacteria</taxon>
        <taxon>Bacillati</taxon>
        <taxon>Bacillota</taxon>
        <taxon>Clostridia</taxon>
        <taxon>Lachnospirales</taxon>
        <taxon>Lachnospiraceae</taxon>
        <taxon>Acetatifactor</taxon>
    </lineage>
</organism>
<dbReference type="Proteomes" id="UP000236311">
    <property type="component" value="Unassembled WGS sequence"/>
</dbReference>
<evidence type="ECO:0000313" key="2">
    <source>
        <dbReference type="Proteomes" id="UP000236311"/>
    </source>
</evidence>
<dbReference type="AlphaFoldDB" id="A0A2K4ZQ45"/>
<dbReference type="RefSeq" id="WP_103242518.1">
    <property type="nucleotide sequence ID" value="NZ_JANJZD010000063.1"/>
</dbReference>
<accession>A0A2K4ZQ45</accession>
<dbReference type="OrthoDB" id="3036020at2"/>
<gene>
    <name evidence="1" type="ORF">AMURIS_05358</name>
</gene>
<sequence length="67" mass="7599">MSLSSKMPDGRIIYGAAAQQHIIKEDGGWDEHHRKFAERVADIAVREYNKDLSKQNFTVVKGKKKIG</sequence>
<protein>
    <submittedName>
        <fullName evidence="1">Uncharacterized protein</fullName>
    </submittedName>
</protein>